<evidence type="ECO:0000256" key="1">
    <source>
        <dbReference type="SAM" id="Phobius"/>
    </source>
</evidence>
<organism evidence="2 3">
    <name type="scientific">Actinoplanes digitatis</name>
    <dbReference type="NCBI Taxonomy" id="1868"/>
    <lineage>
        <taxon>Bacteria</taxon>
        <taxon>Bacillati</taxon>
        <taxon>Actinomycetota</taxon>
        <taxon>Actinomycetes</taxon>
        <taxon>Micromonosporales</taxon>
        <taxon>Micromonosporaceae</taxon>
        <taxon>Actinoplanes</taxon>
    </lineage>
</organism>
<proteinExistence type="predicted"/>
<feature type="transmembrane region" description="Helical" evidence="1">
    <location>
        <begin position="98"/>
        <end position="119"/>
    </location>
</feature>
<keyword evidence="3" id="KW-1185">Reference proteome</keyword>
<name>A0A7W7HZ43_9ACTN</name>
<reference evidence="2 3" key="1">
    <citation type="submission" date="2020-08" db="EMBL/GenBank/DDBJ databases">
        <title>Sequencing the genomes of 1000 actinobacteria strains.</title>
        <authorList>
            <person name="Klenk H.-P."/>
        </authorList>
    </citation>
    <scope>NUCLEOTIDE SEQUENCE [LARGE SCALE GENOMIC DNA]</scope>
    <source>
        <strain evidence="2 3">DSM 43149</strain>
    </source>
</reference>
<feature type="transmembrane region" description="Helical" evidence="1">
    <location>
        <begin position="71"/>
        <end position="92"/>
    </location>
</feature>
<dbReference type="RefSeq" id="WP_184994771.1">
    <property type="nucleotide sequence ID" value="NZ_BOMK01000010.1"/>
</dbReference>
<protein>
    <submittedName>
        <fullName evidence="2">Uncharacterized protein</fullName>
    </submittedName>
</protein>
<gene>
    <name evidence="2" type="ORF">BJ971_004008</name>
</gene>
<keyword evidence="1" id="KW-0812">Transmembrane</keyword>
<keyword evidence="1" id="KW-0472">Membrane</keyword>
<dbReference type="Proteomes" id="UP000578112">
    <property type="component" value="Unassembled WGS sequence"/>
</dbReference>
<dbReference type="EMBL" id="JACHNH010000001">
    <property type="protein sequence ID" value="MBB4763452.1"/>
    <property type="molecule type" value="Genomic_DNA"/>
</dbReference>
<keyword evidence="1" id="KW-1133">Transmembrane helix</keyword>
<comment type="caution">
    <text evidence="2">The sequence shown here is derived from an EMBL/GenBank/DDBJ whole genome shotgun (WGS) entry which is preliminary data.</text>
</comment>
<evidence type="ECO:0000313" key="2">
    <source>
        <dbReference type="EMBL" id="MBB4763452.1"/>
    </source>
</evidence>
<sequence>MRTISVTAPEGAQWNVRVVWAPRWRALARRFGGWRAKRTGRSGEVVDGALQVGDASTSGGGGGGLGLGDEIVAILVVLIAFVVAVALFWWVLLPLLLLVLDLVIVLILLAASVAARVLLRRPWTVEATALGHDRITTHVVGWRAALRRRDEIADSLRRGMRPVP</sequence>
<dbReference type="AlphaFoldDB" id="A0A7W7HZ43"/>
<evidence type="ECO:0000313" key="3">
    <source>
        <dbReference type="Proteomes" id="UP000578112"/>
    </source>
</evidence>
<accession>A0A7W7HZ43</accession>